<sequence>MRYIPKSSEVLQALQDSIGKQIAEREEQKNNYVPTPVEIKPDKKDISIEPTAEDILLMEEYRRGVYQGD</sequence>
<dbReference type="EMBL" id="QROV01000005">
    <property type="protein sequence ID" value="RHL62270.1"/>
    <property type="molecule type" value="Genomic_DNA"/>
</dbReference>
<comment type="caution">
    <text evidence="1">The sequence shown here is derived from an EMBL/GenBank/DDBJ whole genome shotgun (WGS) entry which is preliminary data.</text>
</comment>
<reference evidence="1 2" key="1">
    <citation type="submission" date="2018-08" db="EMBL/GenBank/DDBJ databases">
        <title>A genome reference for cultivated species of the human gut microbiota.</title>
        <authorList>
            <person name="Zou Y."/>
            <person name="Xue W."/>
            <person name="Luo G."/>
        </authorList>
    </citation>
    <scope>NUCLEOTIDE SEQUENCE [LARGE SCALE GENOMIC DNA]</scope>
    <source>
        <strain evidence="1 2">AF37-12</strain>
    </source>
</reference>
<protein>
    <submittedName>
        <fullName evidence="1">Uncharacterized protein</fullName>
    </submittedName>
</protein>
<dbReference type="RefSeq" id="WP_118417416.1">
    <property type="nucleotide sequence ID" value="NZ_JBLHAI010000010.1"/>
</dbReference>
<evidence type="ECO:0000313" key="2">
    <source>
        <dbReference type="Proteomes" id="UP000283616"/>
    </source>
</evidence>
<organism evidence="1 2">
    <name type="scientific">Bacteroides thetaiotaomicron</name>
    <dbReference type="NCBI Taxonomy" id="818"/>
    <lineage>
        <taxon>Bacteria</taxon>
        <taxon>Pseudomonadati</taxon>
        <taxon>Bacteroidota</taxon>
        <taxon>Bacteroidia</taxon>
        <taxon>Bacteroidales</taxon>
        <taxon>Bacteroidaceae</taxon>
        <taxon>Bacteroides</taxon>
    </lineage>
</organism>
<dbReference type="Proteomes" id="UP000283616">
    <property type="component" value="Unassembled WGS sequence"/>
</dbReference>
<gene>
    <name evidence="1" type="ORF">DW011_05250</name>
</gene>
<accession>A0A415M3E9</accession>
<evidence type="ECO:0000313" key="1">
    <source>
        <dbReference type="EMBL" id="RHL62270.1"/>
    </source>
</evidence>
<proteinExistence type="predicted"/>
<dbReference type="AlphaFoldDB" id="A0A415M3E9"/>
<name>A0A415M3E9_BACT4</name>